<reference evidence="1 2" key="1">
    <citation type="submission" date="2016-10" db="EMBL/GenBank/DDBJ databases">
        <authorList>
            <person name="de Groot N.N."/>
        </authorList>
    </citation>
    <scope>NUCLEOTIDE SEQUENCE [LARGE SCALE GENOMIC DNA]</scope>
    <source>
        <strain evidence="1 2">DSM 22789</strain>
    </source>
</reference>
<keyword evidence="2" id="KW-1185">Reference proteome</keyword>
<dbReference type="STRING" id="683125.SAMN05660206_109119"/>
<organism evidence="1 2">
    <name type="scientific">Sphingobacterium wenxiniae</name>
    <dbReference type="NCBI Taxonomy" id="683125"/>
    <lineage>
        <taxon>Bacteria</taxon>
        <taxon>Pseudomonadati</taxon>
        <taxon>Bacteroidota</taxon>
        <taxon>Sphingobacteriia</taxon>
        <taxon>Sphingobacteriales</taxon>
        <taxon>Sphingobacteriaceae</taxon>
        <taxon>Sphingobacterium</taxon>
    </lineage>
</organism>
<sequence length="89" mass="10151">MAFVSNPWGIELLPSGFILFYRGNEALPMEKKIKLLGSLLFPKGLVFFSCLFFVNPKDFEMNPEGKLPNTKGNFIKPKGNDSFFMKNKK</sequence>
<accession>A0A1I6UMU6</accession>
<gene>
    <name evidence="1" type="ORF">SAMN05660206_109119</name>
</gene>
<name>A0A1I6UMU6_9SPHI</name>
<dbReference type="Proteomes" id="UP000198785">
    <property type="component" value="Unassembled WGS sequence"/>
</dbReference>
<dbReference type="EMBL" id="FOZZ01000009">
    <property type="protein sequence ID" value="SFT02770.1"/>
    <property type="molecule type" value="Genomic_DNA"/>
</dbReference>
<proteinExistence type="predicted"/>
<evidence type="ECO:0000313" key="2">
    <source>
        <dbReference type="Proteomes" id="UP000198785"/>
    </source>
</evidence>
<protein>
    <submittedName>
        <fullName evidence="1">Uncharacterized protein</fullName>
    </submittedName>
</protein>
<dbReference type="AlphaFoldDB" id="A0A1I6UMU6"/>
<evidence type="ECO:0000313" key="1">
    <source>
        <dbReference type="EMBL" id="SFT02770.1"/>
    </source>
</evidence>